<proteinExistence type="predicted"/>
<reference evidence="2" key="3">
    <citation type="submission" date="2015-06" db="UniProtKB">
        <authorList>
            <consortium name="EnsemblProtists"/>
        </authorList>
    </citation>
    <scope>IDENTIFICATION</scope>
</reference>
<gene>
    <name evidence="1" type="ORF">GUITHDRAFT_102310</name>
</gene>
<evidence type="ECO:0000313" key="3">
    <source>
        <dbReference type="Proteomes" id="UP000011087"/>
    </source>
</evidence>
<dbReference type="AlphaFoldDB" id="L1JTQ8"/>
<sequence>MGTISQPHQDGAQVYLALLGSSFGDSEPFRVFEPKFIRADIGQSRIDTGVSNSICVTFALNVDIFVSENFTIKIGNLSGITHPIGPIPIYSCDDLRIPSHSASMDIEFSSLSVNLEFNLHKGISYAFGFDVVNPTTPQSSPDIYIMAVGPYNVKMSYFQTILPNLPVISRFRLTVQVENWWTTEIFVPENHDLPLYSYVRIGDELMTIVESTEREVIVQRCVHNTVCTKHIAGETVFAYAVGARIDKAVQTLPNWIQSNFL</sequence>
<evidence type="ECO:0000313" key="1">
    <source>
        <dbReference type="EMBL" id="EKX51704.1"/>
    </source>
</evidence>
<dbReference type="GeneID" id="17308664"/>
<organism evidence="1">
    <name type="scientific">Guillardia theta (strain CCMP2712)</name>
    <name type="common">Cryptophyte</name>
    <dbReference type="NCBI Taxonomy" id="905079"/>
    <lineage>
        <taxon>Eukaryota</taxon>
        <taxon>Cryptophyceae</taxon>
        <taxon>Pyrenomonadales</taxon>
        <taxon>Geminigeraceae</taxon>
        <taxon>Guillardia</taxon>
    </lineage>
</organism>
<reference evidence="3" key="2">
    <citation type="submission" date="2012-11" db="EMBL/GenBank/DDBJ databases">
        <authorList>
            <person name="Kuo A."/>
            <person name="Curtis B.A."/>
            <person name="Tanifuji G."/>
            <person name="Burki F."/>
            <person name="Gruber A."/>
            <person name="Irimia M."/>
            <person name="Maruyama S."/>
            <person name="Arias M.C."/>
            <person name="Ball S.G."/>
            <person name="Gile G.H."/>
            <person name="Hirakawa Y."/>
            <person name="Hopkins J.F."/>
            <person name="Rensing S.A."/>
            <person name="Schmutz J."/>
            <person name="Symeonidi A."/>
            <person name="Elias M."/>
            <person name="Eveleigh R.J."/>
            <person name="Herman E.K."/>
            <person name="Klute M.J."/>
            <person name="Nakayama T."/>
            <person name="Obornik M."/>
            <person name="Reyes-Prieto A."/>
            <person name="Armbrust E.V."/>
            <person name="Aves S.J."/>
            <person name="Beiko R.G."/>
            <person name="Coutinho P."/>
            <person name="Dacks J.B."/>
            <person name="Durnford D.G."/>
            <person name="Fast N.M."/>
            <person name="Green B.R."/>
            <person name="Grisdale C."/>
            <person name="Hempe F."/>
            <person name="Henrissat B."/>
            <person name="Hoppner M.P."/>
            <person name="Ishida K.-I."/>
            <person name="Kim E."/>
            <person name="Koreny L."/>
            <person name="Kroth P.G."/>
            <person name="Liu Y."/>
            <person name="Malik S.-B."/>
            <person name="Maier U.G."/>
            <person name="McRose D."/>
            <person name="Mock T."/>
            <person name="Neilson J.A."/>
            <person name="Onodera N.T."/>
            <person name="Poole A.M."/>
            <person name="Pritham E.J."/>
            <person name="Richards T.A."/>
            <person name="Rocap G."/>
            <person name="Roy S.W."/>
            <person name="Sarai C."/>
            <person name="Schaack S."/>
            <person name="Shirato S."/>
            <person name="Slamovits C.H."/>
            <person name="Spencer D.F."/>
            <person name="Suzuki S."/>
            <person name="Worden A.Z."/>
            <person name="Zauner S."/>
            <person name="Barry K."/>
            <person name="Bell C."/>
            <person name="Bharti A.K."/>
            <person name="Crow J.A."/>
            <person name="Grimwood J."/>
            <person name="Kramer R."/>
            <person name="Lindquist E."/>
            <person name="Lucas S."/>
            <person name="Salamov A."/>
            <person name="McFadden G.I."/>
            <person name="Lane C.E."/>
            <person name="Keeling P.J."/>
            <person name="Gray M.W."/>
            <person name="Grigoriev I.V."/>
            <person name="Archibald J.M."/>
        </authorList>
    </citation>
    <scope>NUCLEOTIDE SEQUENCE</scope>
    <source>
        <strain evidence="3">CCMP2712</strain>
    </source>
</reference>
<dbReference type="EnsemblProtists" id="EKX51704">
    <property type="protein sequence ID" value="EKX51704"/>
    <property type="gene ID" value="GUITHDRAFT_102310"/>
</dbReference>
<accession>L1JTQ8</accession>
<dbReference type="KEGG" id="gtt:GUITHDRAFT_102310"/>
<evidence type="ECO:0000313" key="2">
    <source>
        <dbReference type="EnsemblProtists" id="EKX51704"/>
    </source>
</evidence>
<dbReference type="HOGENOM" id="CLU_1067291_0_0_1"/>
<dbReference type="Proteomes" id="UP000011087">
    <property type="component" value="Unassembled WGS sequence"/>
</dbReference>
<dbReference type="EMBL" id="JH992974">
    <property type="protein sequence ID" value="EKX51704.1"/>
    <property type="molecule type" value="Genomic_DNA"/>
</dbReference>
<keyword evidence="3" id="KW-1185">Reference proteome</keyword>
<reference evidence="1 3" key="1">
    <citation type="journal article" date="2012" name="Nature">
        <title>Algal genomes reveal evolutionary mosaicism and the fate of nucleomorphs.</title>
        <authorList>
            <consortium name="DOE Joint Genome Institute"/>
            <person name="Curtis B.A."/>
            <person name="Tanifuji G."/>
            <person name="Burki F."/>
            <person name="Gruber A."/>
            <person name="Irimia M."/>
            <person name="Maruyama S."/>
            <person name="Arias M.C."/>
            <person name="Ball S.G."/>
            <person name="Gile G.H."/>
            <person name="Hirakawa Y."/>
            <person name="Hopkins J.F."/>
            <person name="Kuo A."/>
            <person name="Rensing S.A."/>
            <person name="Schmutz J."/>
            <person name="Symeonidi A."/>
            <person name="Elias M."/>
            <person name="Eveleigh R.J."/>
            <person name="Herman E.K."/>
            <person name="Klute M.J."/>
            <person name="Nakayama T."/>
            <person name="Obornik M."/>
            <person name="Reyes-Prieto A."/>
            <person name="Armbrust E.V."/>
            <person name="Aves S.J."/>
            <person name="Beiko R.G."/>
            <person name="Coutinho P."/>
            <person name="Dacks J.B."/>
            <person name="Durnford D.G."/>
            <person name="Fast N.M."/>
            <person name="Green B.R."/>
            <person name="Grisdale C.J."/>
            <person name="Hempel F."/>
            <person name="Henrissat B."/>
            <person name="Hoppner M.P."/>
            <person name="Ishida K."/>
            <person name="Kim E."/>
            <person name="Koreny L."/>
            <person name="Kroth P.G."/>
            <person name="Liu Y."/>
            <person name="Malik S.B."/>
            <person name="Maier U.G."/>
            <person name="McRose D."/>
            <person name="Mock T."/>
            <person name="Neilson J.A."/>
            <person name="Onodera N.T."/>
            <person name="Poole A.M."/>
            <person name="Pritham E.J."/>
            <person name="Richards T.A."/>
            <person name="Rocap G."/>
            <person name="Roy S.W."/>
            <person name="Sarai C."/>
            <person name="Schaack S."/>
            <person name="Shirato S."/>
            <person name="Slamovits C.H."/>
            <person name="Spencer D.F."/>
            <person name="Suzuki S."/>
            <person name="Worden A.Z."/>
            <person name="Zauner S."/>
            <person name="Barry K."/>
            <person name="Bell C."/>
            <person name="Bharti A.K."/>
            <person name="Crow J.A."/>
            <person name="Grimwood J."/>
            <person name="Kramer R."/>
            <person name="Lindquist E."/>
            <person name="Lucas S."/>
            <person name="Salamov A."/>
            <person name="McFadden G.I."/>
            <person name="Lane C.E."/>
            <person name="Keeling P.J."/>
            <person name="Gray M.W."/>
            <person name="Grigoriev I.V."/>
            <person name="Archibald J.M."/>
        </authorList>
    </citation>
    <scope>NUCLEOTIDE SEQUENCE</scope>
    <source>
        <strain evidence="1 3">CCMP2712</strain>
    </source>
</reference>
<dbReference type="RefSeq" id="XP_005838684.1">
    <property type="nucleotide sequence ID" value="XM_005838627.1"/>
</dbReference>
<dbReference type="PaxDb" id="55529-EKX51704"/>
<name>L1JTQ8_GUITC</name>
<protein>
    <submittedName>
        <fullName evidence="1 2">Uncharacterized protein</fullName>
    </submittedName>
</protein>